<dbReference type="PANTHER" id="PTHR24567">
    <property type="entry name" value="CRP FAMILY TRANSCRIPTIONAL REGULATORY PROTEIN"/>
    <property type="match status" value="1"/>
</dbReference>
<dbReference type="InterPro" id="IPR000595">
    <property type="entry name" value="cNMP-bd_dom"/>
</dbReference>
<accession>A0ABV2WPV4</accession>
<protein>
    <submittedName>
        <fullName evidence="2">Cyclic nucleotide-binding domain-containing protein</fullName>
    </submittedName>
</protein>
<dbReference type="SMART" id="SM00100">
    <property type="entry name" value="cNMP"/>
    <property type="match status" value="1"/>
</dbReference>
<dbReference type="PROSITE" id="PS50042">
    <property type="entry name" value="CNMP_BINDING_3"/>
    <property type="match status" value="1"/>
</dbReference>
<dbReference type="EMBL" id="JBEYBF010000008">
    <property type="protein sequence ID" value="MEU1952901.1"/>
    <property type="molecule type" value="Genomic_DNA"/>
</dbReference>
<dbReference type="PANTHER" id="PTHR24567:SF74">
    <property type="entry name" value="HTH-TYPE TRANSCRIPTIONAL REGULATOR ARCR"/>
    <property type="match status" value="1"/>
</dbReference>
<sequence>MPVLDDLSAFPSLAALDREELRTLARAGHEVTFPAGHRVIQEGQPADRCWLIRGGQIRLDARVGGHTEIVLQTLHRGDLLGWSWLVPPYRWHFGALATEPVEAVEFDATALNRLSADDPRFGRALLLALTEVLVVRLQATRARLIDLYRNPADKPWHPSCGGS</sequence>
<organism evidence="2 3">
    <name type="scientific">Nocardia rhamnosiphila</name>
    <dbReference type="NCBI Taxonomy" id="426716"/>
    <lineage>
        <taxon>Bacteria</taxon>
        <taxon>Bacillati</taxon>
        <taxon>Actinomycetota</taxon>
        <taxon>Actinomycetes</taxon>
        <taxon>Mycobacteriales</taxon>
        <taxon>Nocardiaceae</taxon>
        <taxon>Nocardia</taxon>
    </lineage>
</organism>
<dbReference type="InterPro" id="IPR014710">
    <property type="entry name" value="RmlC-like_jellyroll"/>
</dbReference>
<reference evidence="2 3" key="1">
    <citation type="submission" date="2024-06" db="EMBL/GenBank/DDBJ databases">
        <title>The Natural Products Discovery Center: Release of the First 8490 Sequenced Strains for Exploring Actinobacteria Biosynthetic Diversity.</title>
        <authorList>
            <person name="Kalkreuter E."/>
            <person name="Kautsar S.A."/>
            <person name="Yang D."/>
            <person name="Bader C.D."/>
            <person name="Teijaro C.N."/>
            <person name="Fluegel L."/>
            <person name="Davis C.M."/>
            <person name="Simpson J.R."/>
            <person name="Lauterbach L."/>
            <person name="Steele A.D."/>
            <person name="Gui C."/>
            <person name="Meng S."/>
            <person name="Li G."/>
            <person name="Viehrig K."/>
            <person name="Ye F."/>
            <person name="Su P."/>
            <person name="Kiefer A.F."/>
            <person name="Nichols A."/>
            <person name="Cepeda A.J."/>
            <person name="Yan W."/>
            <person name="Fan B."/>
            <person name="Jiang Y."/>
            <person name="Adhikari A."/>
            <person name="Zheng C.-J."/>
            <person name="Schuster L."/>
            <person name="Cowan T.M."/>
            <person name="Smanski M.J."/>
            <person name="Chevrette M.G."/>
            <person name="De Carvalho L.P.S."/>
            <person name="Shen B."/>
        </authorList>
    </citation>
    <scope>NUCLEOTIDE SEQUENCE [LARGE SCALE GENOMIC DNA]</scope>
    <source>
        <strain evidence="2 3">NPDC019708</strain>
    </source>
</reference>
<name>A0ABV2WPV4_9NOCA</name>
<dbReference type="InterPro" id="IPR018490">
    <property type="entry name" value="cNMP-bd_dom_sf"/>
</dbReference>
<dbReference type="Proteomes" id="UP001550628">
    <property type="component" value="Unassembled WGS sequence"/>
</dbReference>
<dbReference type="Gene3D" id="2.60.120.10">
    <property type="entry name" value="Jelly Rolls"/>
    <property type="match status" value="1"/>
</dbReference>
<evidence type="ECO:0000313" key="3">
    <source>
        <dbReference type="Proteomes" id="UP001550628"/>
    </source>
</evidence>
<gene>
    <name evidence="2" type="ORF">ABZ510_13640</name>
</gene>
<comment type="caution">
    <text evidence="2">The sequence shown here is derived from an EMBL/GenBank/DDBJ whole genome shotgun (WGS) entry which is preliminary data.</text>
</comment>
<keyword evidence="3" id="KW-1185">Reference proteome</keyword>
<dbReference type="CDD" id="cd00038">
    <property type="entry name" value="CAP_ED"/>
    <property type="match status" value="1"/>
</dbReference>
<dbReference type="InterPro" id="IPR050397">
    <property type="entry name" value="Env_Response_Regulators"/>
</dbReference>
<dbReference type="Pfam" id="PF00027">
    <property type="entry name" value="cNMP_binding"/>
    <property type="match status" value="1"/>
</dbReference>
<dbReference type="SUPFAM" id="SSF51206">
    <property type="entry name" value="cAMP-binding domain-like"/>
    <property type="match status" value="1"/>
</dbReference>
<evidence type="ECO:0000259" key="1">
    <source>
        <dbReference type="PROSITE" id="PS50042"/>
    </source>
</evidence>
<proteinExistence type="predicted"/>
<evidence type="ECO:0000313" key="2">
    <source>
        <dbReference type="EMBL" id="MEU1952901.1"/>
    </source>
</evidence>
<feature type="domain" description="Cyclic nucleotide-binding" evidence="1">
    <location>
        <begin position="12"/>
        <end position="81"/>
    </location>
</feature>
<dbReference type="RefSeq" id="WP_356953911.1">
    <property type="nucleotide sequence ID" value="NZ_JBEYBD010000001.1"/>
</dbReference>